<reference evidence="2 3" key="1">
    <citation type="submission" date="2024-03" db="EMBL/GenBank/DDBJ databases">
        <authorList>
            <person name="Martinez-Hernandez J."/>
        </authorList>
    </citation>
    <scope>NUCLEOTIDE SEQUENCE [LARGE SCALE GENOMIC DNA]</scope>
</reference>
<dbReference type="Pfam" id="PF00561">
    <property type="entry name" value="Abhydrolase_1"/>
    <property type="match status" value="1"/>
</dbReference>
<gene>
    <name evidence="2" type="ORF">LLUT_LOCUS24519</name>
</gene>
<evidence type="ECO:0000313" key="3">
    <source>
        <dbReference type="Proteomes" id="UP001497480"/>
    </source>
</evidence>
<organism evidence="2 3">
    <name type="scientific">Lupinus luteus</name>
    <name type="common">European yellow lupine</name>
    <dbReference type="NCBI Taxonomy" id="3873"/>
    <lineage>
        <taxon>Eukaryota</taxon>
        <taxon>Viridiplantae</taxon>
        <taxon>Streptophyta</taxon>
        <taxon>Embryophyta</taxon>
        <taxon>Tracheophyta</taxon>
        <taxon>Spermatophyta</taxon>
        <taxon>Magnoliopsida</taxon>
        <taxon>eudicotyledons</taxon>
        <taxon>Gunneridae</taxon>
        <taxon>Pentapetalae</taxon>
        <taxon>rosids</taxon>
        <taxon>fabids</taxon>
        <taxon>Fabales</taxon>
        <taxon>Fabaceae</taxon>
        <taxon>Papilionoideae</taxon>
        <taxon>50 kb inversion clade</taxon>
        <taxon>genistoids sensu lato</taxon>
        <taxon>core genistoids</taxon>
        <taxon>Genisteae</taxon>
        <taxon>Lupinus</taxon>
    </lineage>
</organism>
<dbReference type="EMBL" id="CAXHTB010000017">
    <property type="protein sequence ID" value="CAL0323459.1"/>
    <property type="molecule type" value="Genomic_DNA"/>
</dbReference>
<keyword evidence="3" id="KW-1185">Reference proteome</keyword>
<evidence type="ECO:0000313" key="2">
    <source>
        <dbReference type="EMBL" id="CAL0323459.1"/>
    </source>
</evidence>
<dbReference type="InterPro" id="IPR000073">
    <property type="entry name" value="AB_hydrolase_1"/>
</dbReference>
<name>A0AAV1XPH2_LUPLU</name>
<proteinExistence type="predicted"/>
<dbReference type="PANTHER" id="PTHR45763">
    <property type="entry name" value="HYDROLASE, ALPHA/BETA FOLD FAMILY PROTEIN, EXPRESSED-RELATED"/>
    <property type="match status" value="1"/>
</dbReference>
<accession>A0AAV1XPH2</accession>
<dbReference type="AlphaFoldDB" id="A0AAV1XPH2"/>
<sequence length="102" mass="11128">MAYKERGVSADKTRFLMIVPHAFLSSRFVGIPGVKDSLLEEFGINLLTYDLLGFGESDPHPTRNLESSATYLSVLGDALGVNKFWVVGYSSGSIHARAALSY</sequence>
<comment type="caution">
    <text evidence="2">The sequence shown here is derived from an EMBL/GenBank/DDBJ whole genome shotgun (WGS) entry which is preliminary data.</text>
</comment>
<protein>
    <recommendedName>
        <fullName evidence="1">AB hydrolase-1 domain-containing protein</fullName>
    </recommendedName>
</protein>
<dbReference type="InterPro" id="IPR029058">
    <property type="entry name" value="AB_hydrolase_fold"/>
</dbReference>
<dbReference type="PANTHER" id="PTHR45763:SF36">
    <property type="entry name" value="AB HYDROLASE-1 DOMAIN-CONTAINING PROTEIN"/>
    <property type="match status" value="1"/>
</dbReference>
<evidence type="ECO:0000259" key="1">
    <source>
        <dbReference type="Pfam" id="PF00561"/>
    </source>
</evidence>
<dbReference type="Proteomes" id="UP001497480">
    <property type="component" value="Unassembled WGS sequence"/>
</dbReference>
<dbReference type="Gene3D" id="3.40.50.1820">
    <property type="entry name" value="alpha/beta hydrolase"/>
    <property type="match status" value="1"/>
</dbReference>
<feature type="domain" description="AB hydrolase-1" evidence="1">
    <location>
        <begin position="17"/>
        <end position="101"/>
    </location>
</feature>
<dbReference type="SUPFAM" id="SSF53474">
    <property type="entry name" value="alpha/beta-Hydrolases"/>
    <property type="match status" value="1"/>
</dbReference>